<gene>
    <name evidence="7" type="ORF">SAMN05421580_10525</name>
</gene>
<dbReference type="Proteomes" id="UP000186221">
    <property type="component" value="Unassembled WGS sequence"/>
</dbReference>
<accession>A0A1N7M0I3</accession>
<dbReference type="PANTHER" id="PTHR34584:SF1">
    <property type="entry name" value="NA(+)_H(+) ANTIPORTER SUBUNIT E1"/>
    <property type="match status" value="1"/>
</dbReference>
<evidence type="ECO:0000256" key="4">
    <source>
        <dbReference type="ARBA" id="ARBA00022692"/>
    </source>
</evidence>
<evidence type="ECO:0000256" key="5">
    <source>
        <dbReference type="ARBA" id="ARBA00022989"/>
    </source>
</evidence>
<proteinExistence type="inferred from homology"/>
<dbReference type="GO" id="GO:0005886">
    <property type="term" value="C:plasma membrane"/>
    <property type="evidence" value="ECO:0007669"/>
    <property type="project" value="UniProtKB-SubCell"/>
</dbReference>
<evidence type="ECO:0000256" key="3">
    <source>
        <dbReference type="ARBA" id="ARBA00022475"/>
    </source>
</evidence>
<comment type="subcellular location">
    <subcellularLocation>
        <location evidence="1">Cell membrane</location>
        <topology evidence="1">Multi-pass membrane protein</topology>
    </subcellularLocation>
</comment>
<dbReference type="Pfam" id="PF01899">
    <property type="entry name" value="MNHE"/>
    <property type="match status" value="1"/>
</dbReference>
<keyword evidence="6" id="KW-0472">Membrane</keyword>
<dbReference type="PIRSF" id="PIRSF019239">
    <property type="entry name" value="MrpE"/>
    <property type="match status" value="1"/>
</dbReference>
<dbReference type="STRING" id="453582.SAMN05421580_10525"/>
<organism evidence="7 8">
    <name type="scientific">Rhodobacter aestuarii</name>
    <dbReference type="NCBI Taxonomy" id="453582"/>
    <lineage>
        <taxon>Bacteria</taxon>
        <taxon>Pseudomonadati</taxon>
        <taxon>Pseudomonadota</taxon>
        <taxon>Alphaproteobacteria</taxon>
        <taxon>Rhodobacterales</taxon>
        <taxon>Rhodobacter group</taxon>
        <taxon>Rhodobacter</taxon>
    </lineage>
</organism>
<evidence type="ECO:0000256" key="2">
    <source>
        <dbReference type="ARBA" id="ARBA00006228"/>
    </source>
</evidence>
<keyword evidence="4" id="KW-0812">Transmembrane</keyword>
<evidence type="ECO:0000313" key="7">
    <source>
        <dbReference type="EMBL" id="SIS79529.1"/>
    </source>
</evidence>
<protein>
    <submittedName>
        <fullName evidence="7">Membrane bound protein complex subunit mbxA</fullName>
    </submittedName>
</protein>
<evidence type="ECO:0000313" key="8">
    <source>
        <dbReference type="Proteomes" id="UP000186221"/>
    </source>
</evidence>
<keyword evidence="3" id="KW-1003">Cell membrane</keyword>
<evidence type="ECO:0000256" key="1">
    <source>
        <dbReference type="ARBA" id="ARBA00004651"/>
    </source>
</evidence>
<keyword evidence="5" id="KW-1133">Transmembrane helix</keyword>
<dbReference type="AlphaFoldDB" id="A0A1N7M0I3"/>
<reference evidence="8" key="1">
    <citation type="submission" date="2017-01" db="EMBL/GenBank/DDBJ databases">
        <authorList>
            <person name="Varghese N."/>
            <person name="Submissions S."/>
        </authorList>
    </citation>
    <scope>NUCLEOTIDE SEQUENCE [LARGE SCALE GENOMIC DNA]</scope>
    <source>
        <strain evidence="8">DSM 19945</strain>
    </source>
</reference>
<dbReference type="InterPro" id="IPR002758">
    <property type="entry name" value="Cation_antiport_E"/>
</dbReference>
<dbReference type="PANTHER" id="PTHR34584">
    <property type="entry name" value="NA(+)/H(+) ANTIPORTER SUBUNIT E1"/>
    <property type="match status" value="1"/>
</dbReference>
<name>A0A1N7M0I3_9RHOB</name>
<keyword evidence="8" id="KW-1185">Reference proteome</keyword>
<dbReference type="OrthoDB" id="9807187at2"/>
<dbReference type="RefSeq" id="WP_076484559.1">
    <property type="nucleotide sequence ID" value="NZ_FTOG01000005.1"/>
</dbReference>
<comment type="similarity">
    <text evidence="2">Belongs to the CPA3 antiporters (TC 2.A.63) subunit E family.</text>
</comment>
<dbReference type="GO" id="GO:0008324">
    <property type="term" value="F:monoatomic cation transmembrane transporter activity"/>
    <property type="evidence" value="ECO:0007669"/>
    <property type="project" value="InterPro"/>
</dbReference>
<sequence length="162" mass="17649">MSDRLAPAKLFATTFLFWILLNGSLAPDVAVVGLIVAAAITYFLPNGLSFLSGYKAKPLATLGYIAFFFKELIKANLSMAHLVLMPTIAVKPAFVKVRTKLTHPVGRLLLANSITLTPGTLSVEIEGEHIYVHWVVAETTDPEAATRKIVAGFEKYLEVIYG</sequence>
<dbReference type="EMBL" id="FTOG01000005">
    <property type="protein sequence ID" value="SIS79529.1"/>
    <property type="molecule type" value="Genomic_DNA"/>
</dbReference>
<evidence type="ECO:0000256" key="6">
    <source>
        <dbReference type="ARBA" id="ARBA00023136"/>
    </source>
</evidence>